<dbReference type="Proteomes" id="UP001157418">
    <property type="component" value="Unassembled WGS sequence"/>
</dbReference>
<protein>
    <submittedName>
        <fullName evidence="1">Uncharacterized protein</fullName>
    </submittedName>
</protein>
<sequence>MHHRLHRLQYLHKLRLSISSLPITECKSSPLNPSSLINPKSLTVFASVKKIVVLLLRPAFISPCHSFSELTPFTIDFVADNPSSDATSSIAAGSADYFVKVANFFDSRLYASIRSLTVSRSD</sequence>
<name>A0AAU9LVF2_9ASTR</name>
<dbReference type="EMBL" id="CAKMRJ010000002">
    <property type="protein sequence ID" value="CAH1417226.1"/>
    <property type="molecule type" value="Genomic_DNA"/>
</dbReference>
<gene>
    <name evidence="1" type="ORF">LVIROSA_LOCUS4928</name>
</gene>
<accession>A0AAU9LVF2</accession>
<comment type="caution">
    <text evidence="1">The sequence shown here is derived from an EMBL/GenBank/DDBJ whole genome shotgun (WGS) entry which is preliminary data.</text>
</comment>
<evidence type="ECO:0000313" key="2">
    <source>
        <dbReference type="Proteomes" id="UP001157418"/>
    </source>
</evidence>
<proteinExistence type="predicted"/>
<reference evidence="1 2" key="1">
    <citation type="submission" date="2022-01" db="EMBL/GenBank/DDBJ databases">
        <authorList>
            <person name="Xiong W."/>
            <person name="Schranz E."/>
        </authorList>
    </citation>
    <scope>NUCLEOTIDE SEQUENCE [LARGE SCALE GENOMIC DNA]</scope>
</reference>
<keyword evidence="2" id="KW-1185">Reference proteome</keyword>
<dbReference type="AlphaFoldDB" id="A0AAU9LVF2"/>
<organism evidence="1 2">
    <name type="scientific">Lactuca virosa</name>
    <dbReference type="NCBI Taxonomy" id="75947"/>
    <lineage>
        <taxon>Eukaryota</taxon>
        <taxon>Viridiplantae</taxon>
        <taxon>Streptophyta</taxon>
        <taxon>Embryophyta</taxon>
        <taxon>Tracheophyta</taxon>
        <taxon>Spermatophyta</taxon>
        <taxon>Magnoliopsida</taxon>
        <taxon>eudicotyledons</taxon>
        <taxon>Gunneridae</taxon>
        <taxon>Pentapetalae</taxon>
        <taxon>asterids</taxon>
        <taxon>campanulids</taxon>
        <taxon>Asterales</taxon>
        <taxon>Asteraceae</taxon>
        <taxon>Cichorioideae</taxon>
        <taxon>Cichorieae</taxon>
        <taxon>Lactucinae</taxon>
        <taxon>Lactuca</taxon>
    </lineage>
</organism>
<evidence type="ECO:0000313" key="1">
    <source>
        <dbReference type="EMBL" id="CAH1417226.1"/>
    </source>
</evidence>